<evidence type="ECO:0008006" key="7">
    <source>
        <dbReference type="Google" id="ProtNLM"/>
    </source>
</evidence>
<keyword evidence="6" id="KW-1185">Reference proteome</keyword>
<dbReference type="InterPro" id="IPR019791">
    <property type="entry name" value="Haem_peroxidase_animal"/>
</dbReference>
<dbReference type="InterPro" id="IPR037120">
    <property type="entry name" value="Haem_peroxidase_sf_animal"/>
</dbReference>
<dbReference type="OrthoDB" id="6505174at2759"/>
<dbReference type="Gene3D" id="1.10.640.10">
    <property type="entry name" value="Haem peroxidase domain superfamily, animal type"/>
    <property type="match status" value="1"/>
</dbReference>
<dbReference type="GO" id="GO:0005576">
    <property type="term" value="C:extracellular region"/>
    <property type="evidence" value="ECO:0007669"/>
    <property type="project" value="UniProtKB-SubCell"/>
</dbReference>
<dbReference type="PANTHER" id="PTHR11475">
    <property type="entry name" value="OXIDASE/PEROXIDASE"/>
    <property type="match status" value="1"/>
</dbReference>
<comment type="subcellular location">
    <subcellularLocation>
        <location evidence="1">Secreted</location>
    </subcellularLocation>
</comment>
<dbReference type="PROSITE" id="PS50292">
    <property type="entry name" value="PEROXIDASE_3"/>
    <property type="match status" value="1"/>
</dbReference>
<dbReference type="Proteomes" id="UP000759131">
    <property type="component" value="Unassembled WGS sequence"/>
</dbReference>
<evidence type="ECO:0000256" key="4">
    <source>
        <dbReference type="ARBA" id="ARBA00023180"/>
    </source>
</evidence>
<evidence type="ECO:0000256" key="2">
    <source>
        <dbReference type="ARBA" id="ARBA00022525"/>
    </source>
</evidence>
<proteinExistence type="predicted"/>
<keyword evidence="3" id="KW-0575">Peroxidase</keyword>
<keyword evidence="4" id="KW-0325">Glycoprotein</keyword>
<protein>
    <recommendedName>
        <fullName evidence="7">Peroxidase</fullName>
    </recommendedName>
</protein>
<evidence type="ECO:0000313" key="5">
    <source>
        <dbReference type="EMBL" id="CAD7647895.1"/>
    </source>
</evidence>
<dbReference type="GO" id="GO:0020037">
    <property type="term" value="F:heme binding"/>
    <property type="evidence" value="ECO:0007669"/>
    <property type="project" value="InterPro"/>
</dbReference>
<dbReference type="AlphaFoldDB" id="A0A7R9QK80"/>
<dbReference type="PANTHER" id="PTHR11475:SF4">
    <property type="entry name" value="CHORION PEROXIDASE"/>
    <property type="match status" value="1"/>
</dbReference>
<organism evidence="5">
    <name type="scientific">Medioppia subpectinata</name>
    <dbReference type="NCBI Taxonomy" id="1979941"/>
    <lineage>
        <taxon>Eukaryota</taxon>
        <taxon>Metazoa</taxon>
        <taxon>Ecdysozoa</taxon>
        <taxon>Arthropoda</taxon>
        <taxon>Chelicerata</taxon>
        <taxon>Arachnida</taxon>
        <taxon>Acari</taxon>
        <taxon>Acariformes</taxon>
        <taxon>Sarcoptiformes</taxon>
        <taxon>Oribatida</taxon>
        <taxon>Brachypylina</taxon>
        <taxon>Oppioidea</taxon>
        <taxon>Oppiidae</taxon>
        <taxon>Medioppia</taxon>
    </lineage>
</organism>
<keyword evidence="2" id="KW-0964">Secreted</keyword>
<gene>
    <name evidence="5" type="ORF">OSB1V03_LOCUS21660</name>
</gene>
<dbReference type="SUPFAM" id="SSF48113">
    <property type="entry name" value="Heme-dependent peroxidases"/>
    <property type="match status" value="1"/>
</dbReference>
<dbReference type="GO" id="GO:0004601">
    <property type="term" value="F:peroxidase activity"/>
    <property type="evidence" value="ECO:0007669"/>
    <property type="project" value="UniProtKB-KW"/>
</dbReference>
<evidence type="ECO:0000313" key="6">
    <source>
        <dbReference type="Proteomes" id="UP000759131"/>
    </source>
</evidence>
<dbReference type="EMBL" id="CAJPIZ010041452">
    <property type="protein sequence ID" value="CAG2121714.1"/>
    <property type="molecule type" value="Genomic_DNA"/>
</dbReference>
<evidence type="ECO:0000256" key="1">
    <source>
        <dbReference type="ARBA" id="ARBA00004613"/>
    </source>
</evidence>
<accession>A0A7R9QK80</accession>
<reference evidence="5" key="1">
    <citation type="submission" date="2020-11" db="EMBL/GenBank/DDBJ databases">
        <authorList>
            <person name="Tran Van P."/>
        </authorList>
    </citation>
    <scope>NUCLEOTIDE SEQUENCE</scope>
</reference>
<name>A0A7R9QK80_9ACAR</name>
<dbReference type="EMBL" id="OC896027">
    <property type="protein sequence ID" value="CAD7647895.1"/>
    <property type="molecule type" value="Genomic_DNA"/>
</dbReference>
<evidence type="ECO:0000256" key="3">
    <source>
        <dbReference type="ARBA" id="ARBA00022559"/>
    </source>
</evidence>
<dbReference type="Pfam" id="PF03098">
    <property type="entry name" value="An_peroxidase"/>
    <property type="match status" value="1"/>
</dbReference>
<sequence length="205" mass="23310">MVNGLTGQPIQHGDNFFTSDVTNHLFEPIGQPFGMDLIALNIQRGRDHGLPSYNRFREVCGLRPVTSFEDLASIMSEKSARVMRRVYRSVDDIDLFIGGVSEHLIKGGVVGPTFACIIAEQFRRLKNGDRFWFENGGLEASFTEDQLREIRKSSLARILCDNSDVQSMQPLALVQTFDWNPKIECKSNEIPRIDLGYWKNEPVWS</sequence>
<dbReference type="GO" id="GO:0006979">
    <property type="term" value="P:response to oxidative stress"/>
    <property type="evidence" value="ECO:0007669"/>
    <property type="project" value="InterPro"/>
</dbReference>
<keyword evidence="3" id="KW-0560">Oxidoreductase</keyword>
<dbReference type="InterPro" id="IPR010255">
    <property type="entry name" value="Haem_peroxidase_sf"/>
</dbReference>